<evidence type="ECO:0008006" key="4">
    <source>
        <dbReference type="Google" id="ProtNLM"/>
    </source>
</evidence>
<name>A0ABT6FZR4_9FLAO</name>
<dbReference type="Gene3D" id="2.60.40.3440">
    <property type="match status" value="1"/>
</dbReference>
<feature type="signal peptide" evidence="1">
    <location>
        <begin position="1"/>
        <end position="23"/>
    </location>
</feature>
<evidence type="ECO:0000313" key="3">
    <source>
        <dbReference type="Proteomes" id="UP001529085"/>
    </source>
</evidence>
<reference evidence="2 3" key="1">
    <citation type="submission" date="2023-03" db="EMBL/GenBank/DDBJ databases">
        <title>Strain YYF002 represents a novel species in the genus Winogradskyella isolated from seawater.</title>
        <authorList>
            <person name="Fu Z.-Y."/>
        </authorList>
    </citation>
    <scope>NUCLEOTIDE SEQUENCE [LARGE SCALE GENOMIC DNA]</scope>
    <source>
        <strain evidence="2 3">YYF002</strain>
    </source>
</reference>
<accession>A0ABT6FZR4</accession>
<feature type="chain" id="PRO_5046783104" description="Repeat protein (TIGR03806 family)" evidence="1">
    <location>
        <begin position="24"/>
        <end position="454"/>
    </location>
</feature>
<evidence type="ECO:0000313" key="2">
    <source>
        <dbReference type="EMBL" id="MDG4715282.1"/>
    </source>
</evidence>
<proteinExistence type="predicted"/>
<keyword evidence="1" id="KW-0732">Signal</keyword>
<gene>
    <name evidence="2" type="ORF">P7122_05325</name>
</gene>
<keyword evidence="3" id="KW-1185">Reference proteome</keyword>
<dbReference type="RefSeq" id="WP_278004739.1">
    <property type="nucleotide sequence ID" value="NZ_JARSBN010000002.1"/>
</dbReference>
<comment type="caution">
    <text evidence="2">The sequence shown here is derived from an EMBL/GenBank/DDBJ whole genome shotgun (WGS) entry which is preliminary data.</text>
</comment>
<evidence type="ECO:0000256" key="1">
    <source>
        <dbReference type="SAM" id="SignalP"/>
    </source>
</evidence>
<dbReference type="PROSITE" id="PS51257">
    <property type="entry name" value="PROKAR_LIPOPROTEIN"/>
    <property type="match status" value="1"/>
</dbReference>
<dbReference type="Proteomes" id="UP001529085">
    <property type="component" value="Unassembled WGS sequence"/>
</dbReference>
<protein>
    <recommendedName>
        <fullName evidence="4">Repeat protein (TIGR03806 family)</fullName>
    </recommendedName>
</protein>
<organism evidence="2 3">
    <name type="scientific">Winogradskyella marincola</name>
    <dbReference type="NCBI Taxonomy" id="3037795"/>
    <lineage>
        <taxon>Bacteria</taxon>
        <taxon>Pseudomonadati</taxon>
        <taxon>Bacteroidota</taxon>
        <taxon>Flavobacteriia</taxon>
        <taxon>Flavobacteriales</taxon>
        <taxon>Flavobacteriaceae</taxon>
        <taxon>Winogradskyella</taxon>
    </lineage>
</organism>
<sequence length="454" mass="51951">MKKKYILKLFFLTLLSLSSCSESDDNTIPVSIETNPDAVFLDQNSQTDIFIFNNDSNIPQSGTLTISNPSLGSVIINNNNTPENVNDDYLVYTVNTNTIGEDTIQYTICDTSNNCHTENISITITSLSIVNMFEGDTPHETLSSYNFFQGILKDLNPSFGVLPYDLSTPLFTDYAKKKRFIWMPNGVKASYINDYTPLDFPTGSVIIKNFFYYNVQPDNSTKIIETRLMYKKETEWDFANYVWNEEQTEAYFTNAGSTVNLSWIEGESIKTTNYRIPSRAECFTCHNQLDDPTPIGLKPQNINKDYNYEDGSANQIRKLIEFGYLNPDDLPDNINSSVAWDDEAQPLELRVRSYLDINCAHCHSDEGHCNYRPMRFAFHLTENPENLGVCIEPETQFIPNSYIVKPNDTDLSILYYRISTTDESFRMPLLGRTTNHEEGIDLIEEWINSLNNCE</sequence>
<dbReference type="EMBL" id="JARSBN010000002">
    <property type="protein sequence ID" value="MDG4715282.1"/>
    <property type="molecule type" value="Genomic_DNA"/>
</dbReference>
<dbReference type="Pfam" id="PF17963">
    <property type="entry name" value="Big_9"/>
    <property type="match status" value="1"/>
</dbReference>